<dbReference type="EMBL" id="CP003017">
    <property type="protein sequence ID" value="AEN86949.1"/>
    <property type="molecule type" value="Genomic_DNA"/>
</dbReference>
<name>A0A8D4BLJ8_PRIMW</name>
<sequence length="48" mass="5770">MNIYIKSDKIEGKVNGRKLSKTHWAAKDRPVEVLLYFLYELKIREDFL</sequence>
<dbReference type="Proteomes" id="UP000001283">
    <property type="component" value="Chromosome"/>
</dbReference>
<protein>
    <submittedName>
        <fullName evidence="1">Uncharacterized protein</fullName>
    </submittedName>
</protein>
<proteinExistence type="predicted"/>
<gene>
    <name evidence="1" type="ORF">BMWSH_0065</name>
</gene>
<dbReference type="KEGG" id="bmh:BMWSH_0065"/>
<evidence type="ECO:0000313" key="2">
    <source>
        <dbReference type="Proteomes" id="UP000001283"/>
    </source>
</evidence>
<accession>A0A8D4BLJ8</accession>
<reference evidence="1 2" key="1">
    <citation type="journal article" date="2011" name="J. Bacteriol.">
        <title>Complete genome sequence of the industrial strain Bacillus megaterium WSH-002.</title>
        <authorList>
            <person name="Liu L."/>
            <person name="Li Y."/>
            <person name="Zhang J."/>
            <person name="Zou W."/>
            <person name="Zhou Z."/>
            <person name="Liu J."/>
            <person name="Li X."/>
            <person name="Wang L."/>
            <person name="Chen J."/>
        </authorList>
    </citation>
    <scope>NUCLEOTIDE SEQUENCE [LARGE SCALE GENOMIC DNA]</scope>
    <source>
        <strain evidence="1 2">WSH-002</strain>
    </source>
</reference>
<evidence type="ECO:0000313" key="1">
    <source>
        <dbReference type="EMBL" id="AEN86949.1"/>
    </source>
</evidence>
<dbReference type="AlphaFoldDB" id="A0A8D4BLJ8"/>
<organism evidence="1 2">
    <name type="scientific">Priestia megaterium (strain WSH-002)</name>
    <name type="common">Bacillus megaterium</name>
    <dbReference type="NCBI Taxonomy" id="1006007"/>
    <lineage>
        <taxon>Bacteria</taxon>
        <taxon>Bacillati</taxon>
        <taxon>Bacillota</taxon>
        <taxon>Bacilli</taxon>
        <taxon>Bacillales</taxon>
        <taxon>Bacillaceae</taxon>
        <taxon>Priestia</taxon>
    </lineage>
</organism>